<feature type="domain" description="ACB" evidence="3">
    <location>
        <begin position="1"/>
        <end position="57"/>
    </location>
</feature>
<feature type="non-terminal residue" evidence="4">
    <location>
        <position position="1"/>
    </location>
</feature>
<dbReference type="SUPFAM" id="SSF47027">
    <property type="entry name" value="Acyl-CoA binding protein"/>
    <property type="match status" value="1"/>
</dbReference>
<keyword evidence="1" id="KW-0446">Lipid-binding</keyword>
<evidence type="ECO:0000256" key="1">
    <source>
        <dbReference type="ARBA" id="ARBA00023121"/>
    </source>
</evidence>
<dbReference type="GO" id="GO:0006631">
    <property type="term" value="P:fatty acid metabolic process"/>
    <property type="evidence" value="ECO:0007669"/>
    <property type="project" value="TreeGrafter"/>
</dbReference>
<evidence type="ECO:0000256" key="2">
    <source>
        <dbReference type="SAM" id="MobiDB-lite"/>
    </source>
</evidence>
<accession>A0A368H843</accession>
<sequence>LYKQATVGPCNTPQPAFWNVVDRYKWDAWNNLGSMDSSQAKAIYINKVLRKVMSVSREHDIEEWMQGELFEKLLPKFTTLGLRPSVRKNRHQSSIEEESGELISRPETVDEEEHSDSRTQSPFESARSCVDYEDDDEDGRRSRASQMEDSFDELDSAHRDRSDSVLRKYTHKIEDELRIISRQITNLATAAEDRHTSLKDVFIRARATFLLD</sequence>
<protein>
    <submittedName>
        <fullName evidence="4">Acyl CoA binding protein</fullName>
    </submittedName>
</protein>
<feature type="region of interest" description="Disordered" evidence="2">
    <location>
        <begin position="85"/>
        <end position="157"/>
    </location>
</feature>
<keyword evidence="5" id="KW-1185">Reference proteome</keyword>
<gene>
    <name evidence="4" type="ORF">ANCCAN_02428</name>
</gene>
<dbReference type="PANTHER" id="PTHR23310">
    <property type="entry name" value="ACYL-COA-BINDING PROTEIN, ACBP"/>
    <property type="match status" value="1"/>
</dbReference>
<reference evidence="4 5" key="1">
    <citation type="submission" date="2014-10" db="EMBL/GenBank/DDBJ databases">
        <title>Draft genome of the hookworm Ancylostoma caninum.</title>
        <authorList>
            <person name="Mitreva M."/>
        </authorList>
    </citation>
    <scope>NUCLEOTIDE SEQUENCE [LARGE SCALE GENOMIC DNA]</scope>
    <source>
        <strain evidence="4 5">Baltimore</strain>
    </source>
</reference>
<dbReference type="InterPro" id="IPR035984">
    <property type="entry name" value="Acyl-CoA-binding_sf"/>
</dbReference>
<proteinExistence type="predicted"/>
<dbReference type="EMBL" id="JOJR01000013">
    <property type="protein sequence ID" value="RCN51477.1"/>
    <property type="molecule type" value="Genomic_DNA"/>
</dbReference>
<dbReference type="InterPro" id="IPR000582">
    <property type="entry name" value="Acyl-CoA-binding_protein"/>
</dbReference>
<organism evidence="4 5">
    <name type="scientific">Ancylostoma caninum</name>
    <name type="common">Dog hookworm</name>
    <dbReference type="NCBI Taxonomy" id="29170"/>
    <lineage>
        <taxon>Eukaryota</taxon>
        <taxon>Metazoa</taxon>
        <taxon>Ecdysozoa</taxon>
        <taxon>Nematoda</taxon>
        <taxon>Chromadorea</taxon>
        <taxon>Rhabditida</taxon>
        <taxon>Rhabditina</taxon>
        <taxon>Rhabditomorpha</taxon>
        <taxon>Strongyloidea</taxon>
        <taxon>Ancylostomatidae</taxon>
        <taxon>Ancylostomatinae</taxon>
        <taxon>Ancylostoma</taxon>
    </lineage>
</organism>
<evidence type="ECO:0000259" key="3">
    <source>
        <dbReference type="PROSITE" id="PS51228"/>
    </source>
</evidence>
<evidence type="ECO:0000313" key="5">
    <source>
        <dbReference type="Proteomes" id="UP000252519"/>
    </source>
</evidence>
<evidence type="ECO:0000313" key="4">
    <source>
        <dbReference type="EMBL" id="RCN51477.1"/>
    </source>
</evidence>
<dbReference type="PANTHER" id="PTHR23310:SF120">
    <property type="entry name" value="ACYL-COA-BINDING PROTEIN HOMOLOG 3"/>
    <property type="match status" value="1"/>
</dbReference>
<comment type="caution">
    <text evidence="4">The sequence shown here is derived from an EMBL/GenBank/DDBJ whole genome shotgun (WGS) entry which is preliminary data.</text>
</comment>
<dbReference type="PROSITE" id="PS51228">
    <property type="entry name" value="ACB_2"/>
    <property type="match status" value="1"/>
</dbReference>
<dbReference type="STRING" id="29170.A0A368H843"/>
<dbReference type="Gene3D" id="1.20.80.10">
    <property type="match status" value="1"/>
</dbReference>
<dbReference type="Pfam" id="PF00887">
    <property type="entry name" value="ACBP"/>
    <property type="match status" value="1"/>
</dbReference>
<name>A0A368H843_ANCCA</name>
<dbReference type="AlphaFoldDB" id="A0A368H843"/>
<dbReference type="InterPro" id="IPR014352">
    <property type="entry name" value="FERM/acyl-CoA-bd_prot_sf"/>
</dbReference>
<dbReference type="OrthoDB" id="71307at2759"/>
<dbReference type="GO" id="GO:0000062">
    <property type="term" value="F:fatty-acyl-CoA binding"/>
    <property type="evidence" value="ECO:0007669"/>
    <property type="project" value="InterPro"/>
</dbReference>
<dbReference type="Proteomes" id="UP000252519">
    <property type="component" value="Unassembled WGS sequence"/>
</dbReference>
<dbReference type="GO" id="GO:0005737">
    <property type="term" value="C:cytoplasm"/>
    <property type="evidence" value="ECO:0007669"/>
    <property type="project" value="TreeGrafter"/>
</dbReference>